<reference evidence="4" key="2">
    <citation type="submission" date="2015-01" db="EMBL/GenBank/DDBJ databases">
        <title>Evolutionary Origins and Diversification of the Mycorrhizal Mutualists.</title>
        <authorList>
            <consortium name="DOE Joint Genome Institute"/>
            <consortium name="Mycorrhizal Genomics Consortium"/>
            <person name="Kohler A."/>
            <person name="Kuo A."/>
            <person name="Nagy L.G."/>
            <person name="Floudas D."/>
            <person name="Copeland A."/>
            <person name="Barry K.W."/>
            <person name="Cichocki N."/>
            <person name="Veneault-Fourrey C."/>
            <person name="LaButti K."/>
            <person name="Lindquist E.A."/>
            <person name="Lipzen A."/>
            <person name="Lundell T."/>
            <person name="Morin E."/>
            <person name="Murat C."/>
            <person name="Riley R."/>
            <person name="Ohm R."/>
            <person name="Sun H."/>
            <person name="Tunlid A."/>
            <person name="Henrissat B."/>
            <person name="Grigoriev I.V."/>
            <person name="Hibbett D.S."/>
            <person name="Martin F."/>
        </authorList>
    </citation>
    <scope>NUCLEOTIDE SEQUENCE [LARGE SCALE GENOMIC DNA]</scope>
    <source>
        <strain evidence="4">LaAM-08-1</strain>
    </source>
</reference>
<evidence type="ECO:0000313" key="4">
    <source>
        <dbReference type="Proteomes" id="UP000054477"/>
    </source>
</evidence>
<accession>A0A0C9XQV9</accession>
<reference evidence="3 4" key="1">
    <citation type="submission" date="2014-04" db="EMBL/GenBank/DDBJ databases">
        <authorList>
            <consortium name="DOE Joint Genome Institute"/>
            <person name="Kuo A."/>
            <person name="Kohler A."/>
            <person name="Nagy L.G."/>
            <person name="Floudas D."/>
            <person name="Copeland A."/>
            <person name="Barry K.W."/>
            <person name="Cichocki N."/>
            <person name="Veneault-Fourrey C."/>
            <person name="LaButti K."/>
            <person name="Lindquist E.A."/>
            <person name="Lipzen A."/>
            <person name="Lundell T."/>
            <person name="Morin E."/>
            <person name="Murat C."/>
            <person name="Sun H."/>
            <person name="Tunlid A."/>
            <person name="Henrissat B."/>
            <person name="Grigoriev I.V."/>
            <person name="Hibbett D.S."/>
            <person name="Martin F."/>
            <person name="Nordberg H.P."/>
            <person name="Cantor M.N."/>
            <person name="Hua S.X."/>
        </authorList>
    </citation>
    <scope>NUCLEOTIDE SEQUENCE [LARGE SCALE GENOMIC DNA]</scope>
    <source>
        <strain evidence="3 4">LaAM-08-1</strain>
    </source>
</reference>
<feature type="region of interest" description="Disordered" evidence="1">
    <location>
        <begin position="1"/>
        <end position="27"/>
    </location>
</feature>
<evidence type="ECO:0000256" key="2">
    <source>
        <dbReference type="SAM" id="Phobius"/>
    </source>
</evidence>
<protein>
    <submittedName>
        <fullName evidence="3">Uncharacterized protein</fullName>
    </submittedName>
</protein>
<proteinExistence type="predicted"/>
<feature type="compositionally biased region" description="Basic residues" evidence="1">
    <location>
        <begin position="1"/>
        <end position="22"/>
    </location>
</feature>
<keyword evidence="2" id="KW-0812">Transmembrane</keyword>
<organism evidence="3 4">
    <name type="scientific">Laccaria amethystina LaAM-08-1</name>
    <dbReference type="NCBI Taxonomy" id="1095629"/>
    <lineage>
        <taxon>Eukaryota</taxon>
        <taxon>Fungi</taxon>
        <taxon>Dikarya</taxon>
        <taxon>Basidiomycota</taxon>
        <taxon>Agaricomycotina</taxon>
        <taxon>Agaricomycetes</taxon>
        <taxon>Agaricomycetidae</taxon>
        <taxon>Agaricales</taxon>
        <taxon>Agaricineae</taxon>
        <taxon>Hydnangiaceae</taxon>
        <taxon>Laccaria</taxon>
    </lineage>
</organism>
<dbReference type="Proteomes" id="UP000054477">
    <property type="component" value="Unassembled WGS sequence"/>
</dbReference>
<evidence type="ECO:0000313" key="3">
    <source>
        <dbReference type="EMBL" id="KIK04024.1"/>
    </source>
</evidence>
<keyword evidence="2" id="KW-0472">Membrane</keyword>
<dbReference type="HOGENOM" id="CLU_1845420_0_0_1"/>
<dbReference type="EMBL" id="KN838574">
    <property type="protein sequence ID" value="KIK04024.1"/>
    <property type="molecule type" value="Genomic_DNA"/>
</dbReference>
<keyword evidence="4" id="KW-1185">Reference proteome</keyword>
<sequence>MAGRCHHPRAQPRTQSRARRYTGRQSTSYTVGQIATLLSIRALDPPQHSKSVGNRYFWSTLGSGAPGAALIFIQFFEVVVSYGKVMKRNYPTPSRFFGPLLPPSEASPPASCTTFLAIVSTPCNGRSPTEFIQNLFQQV</sequence>
<evidence type="ECO:0000256" key="1">
    <source>
        <dbReference type="SAM" id="MobiDB-lite"/>
    </source>
</evidence>
<gene>
    <name evidence="3" type="ORF">K443DRAFT_676332</name>
</gene>
<name>A0A0C9XQV9_9AGAR</name>
<feature type="transmembrane region" description="Helical" evidence="2">
    <location>
        <begin position="56"/>
        <end position="80"/>
    </location>
</feature>
<keyword evidence="2" id="KW-1133">Transmembrane helix</keyword>
<dbReference type="AlphaFoldDB" id="A0A0C9XQV9"/>